<dbReference type="RefSeq" id="XP_040680760.1">
    <property type="nucleotide sequence ID" value="XM_040821346.1"/>
</dbReference>
<feature type="region of interest" description="Disordered" evidence="1">
    <location>
        <begin position="359"/>
        <end position="390"/>
    </location>
</feature>
<dbReference type="GeneID" id="63737002"/>
<gene>
    <name evidence="2" type="ORF">MAM_02547</name>
</gene>
<evidence type="ECO:0008006" key="4">
    <source>
        <dbReference type="Google" id="ProtNLM"/>
    </source>
</evidence>
<dbReference type="AlphaFoldDB" id="A0A0B2X1G4"/>
<organism evidence="2 3">
    <name type="scientific">Metarhizium album (strain ARSEF 1941)</name>
    <dbReference type="NCBI Taxonomy" id="1081103"/>
    <lineage>
        <taxon>Eukaryota</taxon>
        <taxon>Fungi</taxon>
        <taxon>Dikarya</taxon>
        <taxon>Ascomycota</taxon>
        <taxon>Pezizomycotina</taxon>
        <taxon>Sordariomycetes</taxon>
        <taxon>Hypocreomycetidae</taxon>
        <taxon>Hypocreales</taxon>
        <taxon>Clavicipitaceae</taxon>
        <taxon>Metarhizium</taxon>
    </lineage>
</organism>
<name>A0A0B2X1G4_METAS</name>
<evidence type="ECO:0000256" key="1">
    <source>
        <dbReference type="SAM" id="MobiDB-lite"/>
    </source>
</evidence>
<evidence type="ECO:0000313" key="2">
    <source>
        <dbReference type="EMBL" id="KHN99694.1"/>
    </source>
</evidence>
<dbReference type="Proteomes" id="UP000030816">
    <property type="component" value="Unassembled WGS sequence"/>
</dbReference>
<keyword evidence="3" id="KW-1185">Reference proteome</keyword>
<reference evidence="2 3" key="1">
    <citation type="journal article" date="2014" name="Proc. Natl. Acad. Sci. U.S.A.">
        <title>Trajectory and genomic determinants of fungal-pathogen speciation and host adaptation.</title>
        <authorList>
            <person name="Hu X."/>
            <person name="Xiao G."/>
            <person name="Zheng P."/>
            <person name="Shang Y."/>
            <person name="Su Y."/>
            <person name="Zhang X."/>
            <person name="Liu X."/>
            <person name="Zhan S."/>
            <person name="St Leger R.J."/>
            <person name="Wang C."/>
        </authorList>
    </citation>
    <scope>NUCLEOTIDE SEQUENCE [LARGE SCALE GENOMIC DNA]</scope>
    <source>
        <strain evidence="2 3">ARSEF 1941</strain>
    </source>
</reference>
<sequence length="520" mass="57882">MNTEQREQAESLLLKASRTYGIQTSKDDVQAAINHANHGPMFAEWALTHLTSDTLLTADELDVYTALDGSGRVDQLADLHDLTEVPAVTEDELMIAIEELRQCTGSVSKQTETLRQQQDALSGMVKKQTENASRRKDLESLHRKKCELERNQLTKEVQRMSHEITLQLAELDQHGPALNDSITTLLQSDDKLLSSLQKLGWELDQPDSDETQAIEKLRETCMRLIKTTVETVRTKLDTIYLETLSTAERCGTAKPATSDQVKALQEEVESLYSEILPVAQMSIDQQHLEPALKALSLRTDQSTGKTTTSLTYINECLIYLVDRMNRLHAYVQSHRSHQAASAAIAVIAKAEIAAEILPKKPRQVPASPARTRSNTSELRRRRRSSGFREDTPMETLLQDLAVTLPPDCTKLKDQIDFLEGLLAQGNRKCNGVAKGAQEGFESTARAHVEDAMHAIQLVRDSLLADSPFGDVKLVDPDIEGSILVLAQEVDKAKKKLQSLAGHRVVAKSEKREALIQRWGS</sequence>
<comment type="caution">
    <text evidence="2">The sequence shown here is derived from an EMBL/GenBank/DDBJ whole genome shotgun (WGS) entry which is preliminary data.</text>
</comment>
<proteinExistence type="predicted"/>
<dbReference type="EMBL" id="AZHE01000004">
    <property type="protein sequence ID" value="KHN99694.1"/>
    <property type="molecule type" value="Genomic_DNA"/>
</dbReference>
<protein>
    <recommendedName>
        <fullName evidence="4">Vacuolar H+/Ca2+ exchanger</fullName>
    </recommendedName>
</protein>
<evidence type="ECO:0000313" key="3">
    <source>
        <dbReference type="Proteomes" id="UP000030816"/>
    </source>
</evidence>
<dbReference type="OrthoDB" id="5314201at2759"/>
<dbReference type="HOGENOM" id="CLU_027731_0_0_1"/>
<accession>A0A0B2X1G4</accession>